<name>A0A1Y0YMX2_BACLI</name>
<evidence type="ECO:0000259" key="1">
    <source>
        <dbReference type="Pfam" id="PF26154"/>
    </source>
</evidence>
<evidence type="ECO:0000313" key="2">
    <source>
        <dbReference type="EMBL" id="QPR73880.1"/>
    </source>
</evidence>
<dbReference type="Proteomes" id="UP000595038">
    <property type="component" value="Chromosome"/>
</dbReference>
<evidence type="ECO:0000313" key="4">
    <source>
        <dbReference type="Proteomes" id="UP000435910"/>
    </source>
</evidence>
<accession>A0A1Y0YMX2</accession>
<evidence type="ECO:0000313" key="5">
    <source>
        <dbReference type="Proteomes" id="UP000595038"/>
    </source>
</evidence>
<feature type="domain" description="DUF8042" evidence="1">
    <location>
        <begin position="6"/>
        <end position="121"/>
    </location>
</feature>
<dbReference type="Pfam" id="PF26154">
    <property type="entry name" value="DUF8042"/>
    <property type="match status" value="1"/>
</dbReference>
<dbReference type="InterPro" id="IPR058355">
    <property type="entry name" value="DUF8042"/>
</dbReference>
<gene>
    <name evidence="3" type="ORF">CHCC16736_3966</name>
    <name evidence="2" type="ORF">I6G80_06335</name>
</gene>
<reference evidence="3 4" key="1">
    <citation type="submission" date="2019-06" db="EMBL/GenBank/DDBJ databases">
        <title>Genome sequence analysis of &gt;100 Bacillus licheniformis strains suggests intrinsic resistance to this species.</title>
        <authorList>
            <person name="Wels M."/>
            <person name="Siezen R.J."/>
            <person name="Johansen E."/>
            <person name="Stuer-Lauridsen B."/>
            <person name="Bjerre K."/>
            <person name="Nielsen B.K.K."/>
        </authorList>
    </citation>
    <scope>NUCLEOTIDE SEQUENCE [LARGE SCALE GENOMIC DNA]</scope>
    <source>
        <strain evidence="3 4">BAC-16736</strain>
    </source>
</reference>
<reference evidence="2 5" key="2">
    <citation type="submission" date="2020-12" db="EMBL/GenBank/DDBJ databases">
        <title>FDA dAtabase for Regulatory Grade micrObial Sequences (FDA-ARGOS): Supporting development and validation of Infectious Disease Dx tests.</title>
        <authorList>
            <person name="Nelson B."/>
            <person name="Plummer A."/>
            <person name="Tallon L."/>
            <person name="Sadzewicz L."/>
            <person name="Zhao X."/>
            <person name="Boylan J."/>
            <person name="Ott S."/>
            <person name="Bowen H."/>
            <person name="Vavikolanu K."/>
            <person name="Mehta A."/>
            <person name="Aluvathingal J."/>
            <person name="Nadendla S."/>
            <person name="Myers T."/>
            <person name="Yan Y."/>
            <person name="Sichtig H."/>
        </authorList>
    </citation>
    <scope>NUCLEOTIDE SEQUENCE [LARGE SCALE GENOMIC DNA]</scope>
    <source>
        <strain evidence="2 5">FDAARGOS_923</strain>
    </source>
</reference>
<sequence>MTSTDDYMLLTTYYQLLFTIEEGFCYLIEANQDLAKTEGERIFNDLIYAFFQLDSSHAVLLSILETSCAKSSIRFFDRVFREFDSLIYYNYPSAEFQHDLIHHFLPLYREWMKTIHQCMKPYVIH</sequence>
<dbReference type="Proteomes" id="UP000435910">
    <property type="component" value="Unassembled WGS sequence"/>
</dbReference>
<dbReference type="AlphaFoldDB" id="A0A1Y0YMX2"/>
<evidence type="ECO:0000313" key="3">
    <source>
        <dbReference type="EMBL" id="TWL33154.1"/>
    </source>
</evidence>
<dbReference type="RefSeq" id="WP_003185684.1">
    <property type="nucleotide sequence ID" value="NZ_BEXU01000043.1"/>
</dbReference>
<dbReference type="GeneID" id="92859650"/>
<dbReference type="EMBL" id="CP065647">
    <property type="protein sequence ID" value="QPR73880.1"/>
    <property type="molecule type" value="Genomic_DNA"/>
</dbReference>
<protein>
    <recommendedName>
        <fullName evidence="1">DUF8042 domain-containing protein</fullName>
    </recommendedName>
</protein>
<proteinExistence type="predicted"/>
<dbReference type="EMBL" id="NILC01000004">
    <property type="protein sequence ID" value="TWL33154.1"/>
    <property type="molecule type" value="Genomic_DNA"/>
</dbReference>
<organism evidence="3 4">
    <name type="scientific">Bacillus licheniformis</name>
    <dbReference type="NCBI Taxonomy" id="1402"/>
    <lineage>
        <taxon>Bacteria</taxon>
        <taxon>Bacillati</taxon>
        <taxon>Bacillota</taxon>
        <taxon>Bacilli</taxon>
        <taxon>Bacillales</taxon>
        <taxon>Bacillaceae</taxon>
        <taxon>Bacillus</taxon>
    </lineage>
</organism>
<dbReference type="OMA" id="RCAEICI"/>